<evidence type="ECO:0000256" key="1">
    <source>
        <dbReference type="SAM" id="Phobius"/>
    </source>
</evidence>
<evidence type="ECO:0000313" key="2">
    <source>
        <dbReference type="EMBL" id="EGI61666.1"/>
    </source>
</evidence>
<dbReference type="InParanoid" id="F4WVT6"/>
<keyword evidence="1" id="KW-0472">Membrane</keyword>
<reference evidence="2" key="1">
    <citation type="submission" date="2011-02" db="EMBL/GenBank/DDBJ databases">
        <title>The genome of the leaf-cutting ant Acromyrmex echinatior suggests key adaptations to social evolution and fungus farming.</title>
        <authorList>
            <person name="Nygaard S."/>
            <person name="Zhang G."/>
        </authorList>
    </citation>
    <scope>NUCLEOTIDE SEQUENCE</scope>
</reference>
<dbReference type="AlphaFoldDB" id="F4WVT6"/>
<keyword evidence="3" id="KW-1185">Reference proteome</keyword>
<name>F4WVT6_ACREC</name>
<sequence length="185" mass="21576">MEIRETILNDLNKCYPGHILEQEVLAVGRIPCNTNAGDSQQYYWAHFCKLLTLRDSIDKNQVDLYLVILGIKKLILFVFPICFILVLELIRSVLQVMGNHPTHQLAMEKYMENSQFTHTLVMKYNTRNVFADKGLKLAETMIHIAENDKLLMDLYLALSKQIHLIKKQCKEKMKEVHPTEMEELN</sequence>
<accession>F4WVT6</accession>
<organism evidence="3">
    <name type="scientific">Acromyrmex echinatior</name>
    <name type="common">Panamanian leafcutter ant</name>
    <name type="synonym">Acromyrmex octospinosus echinatior</name>
    <dbReference type="NCBI Taxonomy" id="103372"/>
    <lineage>
        <taxon>Eukaryota</taxon>
        <taxon>Metazoa</taxon>
        <taxon>Ecdysozoa</taxon>
        <taxon>Arthropoda</taxon>
        <taxon>Hexapoda</taxon>
        <taxon>Insecta</taxon>
        <taxon>Pterygota</taxon>
        <taxon>Neoptera</taxon>
        <taxon>Endopterygota</taxon>
        <taxon>Hymenoptera</taxon>
        <taxon>Apocrita</taxon>
        <taxon>Aculeata</taxon>
        <taxon>Formicoidea</taxon>
        <taxon>Formicidae</taxon>
        <taxon>Myrmicinae</taxon>
        <taxon>Acromyrmex</taxon>
    </lineage>
</organism>
<evidence type="ECO:0000313" key="3">
    <source>
        <dbReference type="Proteomes" id="UP000007755"/>
    </source>
</evidence>
<dbReference type="EMBL" id="GL888398">
    <property type="protein sequence ID" value="EGI61666.1"/>
    <property type="molecule type" value="Genomic_DNA"/>
</dbReference>
<keyword evidence="1" id="KW-1133">Transmembrane helix</keyword>
<protein>
    <submittedName>
        <fullName evidence="2">Uncharacterized protein</fullName>
    </submittedName>
</protein>
<gene>
    <name evidence="2" type="ORF">G5I_10039</name>
</gene>
<feature type="transmembrane region" description="Helical" evidence="1">
    <location>
        <begin position="64"/>
        <end position="87"/>
    </location>
</feature>
<keyword evidence="1" id="KW-0812">Transmembrane</keyword>
<proteinExistence type="predicted"/>
<dbReference type="Proteomes" id="UP000007755">
    <property type="component" value="Unassembled WGS sequence"/>
</dbReference>